<reference evidence="1 2" key="1">
    <citation type="submission" date="2016-11" db="EMBL/GenBank/DDBJ databases">
        <authorList>
            <person name="Varghese N."/>
            <person name="Submissions S."/>
        </authorList>
    </citation>
    <scope>NUCLEOTIDE SEQUENCE [LARGE SCALE GENOMIC DNA]</scope>
    <source>
        <strain evidence="1 2">DSM 19027</strain>
    </source>
</reference>
<protein>
    <submittedName>
        <fullName evidence="1">Uncharacterized protein</fullName>
    </submittedName>
</protein>
<dbReference type="RefSeq" id="WP_188118372.1">
    <property type="nucleotide sequence ID" value="NZ_FQZP01000009.1"/>
</dbReference>
<keyword evidence="2" id="KW-1185">Reference proteome</keyword>
<organism evidence="1 2">
    <name type="scientific">Thermoclostridium caenicola</name>
    <dbReference type="NCBI Taxonomy" id="659425"/>
    <lineage>
        <taxon>Bacteria</taxon>
        <taxon>Bacillati</taxon>
        <taxon>Bacillota</taxon>
        <taxon>Clostridia</taxon>
        <taxon>Eubacteriales</taxon>
        <taxon>Oscillospiraceae</taxon>
        <taxon>Thermoclostridium</taxon>
    </lineage>
</organism>
<accession>A0A1M6DY59</accession>
<dbReference type="AlphaFoldDB" id="A0A1M6DY59"/>
<sequence>MTEVNKLHRVDEKDNHDNMVVCEQTCCSPEFSEGCKDLECNGPEEMPDSR</sequence>
<evidence type="ECO:0000313" key="2">
    <source>
        <dbReference type="Proteomes" id="UP000324781"/>
    </source>
</evidence>
<dbReference type="EMBL" id="FQZP01000009">
    <property type="protein sequence ID" value="SHI78069.1"/>
    <property type="molecule type" value="Genomic_DNA"/>
</dbReference>
<name>A0A1M6DY59_9FIRM</name>
<evidence type="ECO:0000313" key="1">
    <source>
        <dbReference type="EMBL" id="SHI78069.1"/>
    </source>
</evidence>
<gene>
    <name evidence="1" type="ORF">SAMN05444373_100939</name>
</gene>
<proteinExistence type="predicted"/>
<dbReference type="Proteomes" id="UP000324781">
    <property type="component" value="Unassembled WGS sequence"/>
</dbReference>